<keyword evidence="1" id="KW-1133">Transmembrane helix</keyword>
<feature type="transmembrane region" description="Helical" evidence="1">
    <location>
        <begin position="59"/>
        <end position="81"/>
    </location>
</feature>
<reference evidence="2 3" key="1">
    <citation type="submission" date="2022-06" db="EMBL/GenBank/DDBJ databases">
        <title>Whole-genome of Asaia lannensis strain LMG 27011T.</title>
        <authorList>
            <person name="Sombolestani A."/>
        </authorList>
    </citation>
    <scope>NUCLEOTIDE SEQUENCE [LARGE SCALE GENOMIC DNA]</scope>
    <source>
        <strain evidence="2 3">NBRC 102526</strain>
    </source>
</reference>
<organism evidence="2 3">
    <name type="scientific">Asaia lannensis NBRC 102526</name>
    <dbReference type="NCBI Taxonomy" id="1307926"/>
    <lineage>
        <taxon>Bacteria</taxon>
        <taxon>Pseudomonadati</taxon>
        <taxon>Pseudomonadota</taxon>
        <taxon>Alphaproteobacteria</taxon>
        <taxon>Acetobacterales</taxon>
        <taxon>Acetobacteraceae</taxon>
        <taxon>Asaia</taxon>
    </lineage>
</organism>
<protein>
    <submittedName>
        <fullName evidence="2">Uncharacterized protein</fullName>
    </submittedName>
</protein>
<gene>
    <name evidence="2" type="ORF">NF685_12195</name>
</gene>
<proteinExistence type="predicted"/>
<name>A0ABT1CIU1_9PROT</name>
<evidence type="ECO:0000313" key="3">
    <source>
        <dbReference type="Proteomes" id="UP001523401"/>
    </source>
</evidence>
<accession>A0ABT1CIU1</accession>
<keyword evidence="3" id="KW-1185">Reference proteome</keyword>
<evidence type="ECO:0000256" key="1">
    <source>
        <dbReference type="SAM" id="Phobius"/>
    </source>
</evidence>
<comment type="caution">
    <text evidence="2">The sequence shown here is derived from an EMBL/GenBank/DDBJ whole genome shotgun (WGS) entry which is preliminary data.</text>
</comment>
<evidence type="ECO:0000313" key="2">
    <source>
        <dbReference type="EMBL" id="MCO6160793.1"/>
    </source>
</evidence>
<dbReference type="EMBL" id="JAMXQU010000010">
    <property type="protein sequence ID" value="MCO6160793.1"/>
    <property type="molecule type" value="Genomic_DNA"/>
</dbReference>
<dbReference type="RefSeq" id="WP_252849817.1">
    <property type="nucleotide sequence ID" value="NZ_BAPW01000002.1"/>
</dbReference>
<dbReference type="Proteomes" id="UP001523401">
    <property type="component" value="Unassembled WGS sequence"/>
</dbReference>
<keyword evidence="1" id="KW-0812">Transmembrane</keyword>
<keyword evidence="1" id="KW-0472">Membrane</keyword>
<sequence>MAVLKDGDLSALQATDRKTLYDTGIAPGTARDFARRIRLLLPQGWFPAYRGDEVEDAPVLQALLTGFGSVLAHIWALMIVVRAQTRMGTTSGPFLDMAAKDYFGAAGPIRLPLERDTRLRRRMVERLNAQRNTRQAVVQAVTELAGAPPRIIEPMTVRDCGAWCRAGGYGAAQSRYGSTKGGQFMIEIYPKQPVEQRALHAALCAVKACGVTAWVRVEM</sequence>